<proteinExistence type="predicted"/>
<evidence type="ECO:0000256" key="1">
    <source>
        <dbReference type="SAM" id="Coils"/>
    </source>
</evidence>
<reference evidence="3" key="1">
    <citation type="submission" date="2016-09" db="EMBL/GenBank/DDBJ databases">
        <authorList>
            <person name="Hebert L."/>
            <person name="Moumen B."/>
        </authorList>
    </citation>
    <scope>NUCLEOTIDE SEQUENCE [LARGE SCALE GENOMIC DNA]</scope>
    <source>
        <strain evidence="3">OVI</strain>
    </source>
</reference>
<evidence type="ECO:0000313" key="3">
    <source>
        <dbReference type="EMBL" id="SCU71749.1"/>
    </source>
</evidence>
<name>A0A1G4IH28_TRYEQ</name>
<comment type="caution">
    <text evidence="3">The sequence shown here is derived from an EMBL/GenBank/DDBJ whole genome shotgun (WGS) entry which is preliminary data.</text>
</comment>
<feature type="compositionally biased region" description="Basic and acidic residues" evidence="2">
    <location>
        <begin position="92"/>
        <end position="109"/>
    </location>
</feature>
<dbReference type="VEuPathDB" id="TriTrypDB:TEOVI_000333000"/>
<organism evidence="3 4">
    <name type="scientific">Trypanosoma equiperdum</name>
    <dbReference type="NCBI Taxonomy" id="5694"/>
    <lineage>
        <taxon>Eukaryota</taxon>
        <taxon>Discoba</taxon>
        <taxon>Euglenozoa</taxon>
        <taxon>Kinetoplastea</taxon>
        <taxon>Metakinetoplastina</taxon>
        <taxon>Trypanosomatida</taxon>
        <taxon>Trypanosomatidae</taxon>
        <taxon>Trypanosoma</taxon>
    </lineage>
</organism>
<dbReference type="GeneID" id="92377270"/>
<dbReference type="AlphaFoldDB" id="A0A1G4IH28"/>
<feature type="coiled-coil region" evidence="1">
    <location>
        <begin position="251"/>
        <end position="285"/>
    </location>
</feature>
<evidence type="ECO:0000313" key="4">
    <source>
        <dbReference type="Proteomes" id="UP000195570"/>
    </source>
</evidence>
<dbReference type="Proteomes" id="UP000195570">
    <property type="component" value="Unassembled WGS sequence"/>
</dbReference>
<accession>A0A1G4IH28</accession>
<evidence type="ECO:0000256" key="2">
    <source>
        <dbReference type="SAM" id="MobiDB-lite"/>
    </source>
</evidence>
<keyword evidence="1" id="KW-0175">Coiled coil</keyword>
<feature type="region of interest" description="Disordered" evidence="2">
    <location>
        <begin position="79"/>
        <end position="109"/>
    </location>
</feature>
<feature type="region of interest" description="Disordered" evidence="2">
    <location>
        <begin position="179"/>
        <end position="214"/>
    </location>
</feature>
<gene>
    <name evidence="3" type="ORF">TEOVI_000333000</name>
</gene>
<dbReference type="RefSeq" id="XP_067082351.1">
    <property type="nucleotide sequence ID" value="XM_067226250.1"/>
</dbReference>
<sequence>MLSSLDHTATDALHNFQVALRRSQEALQQEEARFNQLTQAIHQQQEVNSTHREFIRGQQQPRLDALHREITRLRSLLDQQREEAGSQQSHLEAVRRPRREGEARDRELRRKIEGQRREYSRRAAAVQAALLQWWNPQNSLENLSAVAEQRVLEAEALRCQVAGLQTRLQDLTATVVGEANQNRNGAGTDSVEKESNTDNVAGKGGEASAEDQCGGEGCVESLRLRLRQQQDQREAFVQSSSENISFRRRELQSLKADLQKLCAAVETADAARQEVQQKLRGALNQQSNTRVVCCRCGLDVVGSFVA</sequence>
<keyword evidence="4" id="KW-1185">Reference proteome</keyword>
<protein>
    <submittedName>
        <fullName evidence="3">Uncharacterized protein</fullName>
    </submittedName>
</protein>
<dbReference type="EMBL" id="CZPT02001721">
    <property type="protein sequence ID" value="SCU71749.1"/>
    <property type="molecule type" value="Genomic_DNA"/>
</dbReference>